<keyword evidence="4" id="KW-1185">Reference proteome</keyword>
<evidence type="ECO:0000313" key="4">
    <source>
        <dbReference type="Proteomes" id="UP001215151"/>
    </source>
</evidence>
<feature type="region of interest" description="Disordered" evidence="1">
    <location>
        <begin position="348"/>
        <end position="616"/>
    </location>
</feature>
<feature type="compositionally biased region" description="Low complexity" evidence="1">
    <location>
        <begin position="351"/>
        <end position="366"/>
    </location>
</feature>
<comment type="caution">
    <text evidence="3">The sequence shown here is derived from an EMBL/GenBank/DDBJ whole genome shotgun (WGS) entry which is preliminary data.</text>
</comment>
<dbReference type="Proteomes" id="UP001215151">
    <property type="component" value="Unassembled WGS sequence"/>
</dbReference>
<feature type="region of interest" description="Disordered" evidence="1">
    <location>
        <begin position="1"/>
        <end position="128"/>
    </location>
</feature>
<feature type="region of interest" description="Disordered" evidence="1">
    <location>
        <begin position="265"/>
        <end position="288"/>
    </location>
</feature>
<reference evidence="3" key="1">
    <citation type="submission" date="2022-11" db="EMBL/GenBank/DDBJ databases">
        <title>Genome Sequence of Cubamyces cubensis.</title>
        <authorList>
            <person name="Buettner E."/>
        </authorList>
    </citation>
    <scope>NUCLEOTIDE SEQUENCE</scope>
    <source>
        <strain evidence="3">MPL-01</strain>
    </source>
</reference>
<evidence type="ECO:0000313" key="3">
    <source>
        <dbReference type="EMBL" id="KAJ8481317.1"/>
    </source>
</evidence>
<feature type="compositionally biased region" description="Low complexity" evidence="1">
    <location>
        <begin position="526"/>
        <end position="538"/>
    </location>
</feature>
<feature type="compositionally biased region" description="Low complexity" evidence="1">
    <location>
        <begin position="14"/>
        <end position="34"/>
    </location>
</feature>
<keyword evidence="2" id="KW-0812">Transmembrane</keyword>
<feature type="compositionally biased region" description="Basic and acidic residues" evidence="1">
    <location>
        <begin position="539"/>
        <end position="568"/>
    </location>
</feature>
<feature type="compositionally biased region" description="Low complexity" evidence="1">
    <location>
        <begin position="466"/>
        <end position="487"/>
    </location>
</feature>
<name>A0AAD7XBG0_9APHY</name>
<keyword evidence="2" id="KW-0472">Membrane</keyword>
<feature type="transmembrane region" description="Helical" evidence="2">
    <location>
        <begin position="134"/>
        <end position="157"/>
    </location>
</feature>
<protein>
    <submittedName>
        <fullName evidence="3">Uncharacterized protein</fullName>
    </submittedName>
</protein>
<sequence>MSDVPNDIPLDPGTNTTPPLDSTSSDLDPDSNSTGDSDSGIPSDPNAGTVDDPLGGGTDSTSTSGFGQNGADSGIPDSVNQDPAGAQEASLFPSSSITAGTGLQPTARPNSIADTNGSAPHSLGSKSDKSTKTIIIASSVSGGVALILVLLVIFVVYRRRNTRRRGANFVNAIPELERRGSDATWIGPAAGKSFDDDSLEAGNRNSDASFESETTLADVTAARAKSGAFSTPSHTPRPSIDKIKTDIQPMVPEDPFEKPRLSLADGQRTSLDQAAPQPVTLPRQRRSAAPNMRINSGSRFNDMVEIEQGDIVGPQSPEFVLPLVTPIGPPPGWRGSRGIDYIRAPTRRDSMISLSRQSSRASSRNSQIFEQDDAPGKRSSIKAVFNSALAKKRRSRADSIDPFRKSSATMMSARRKSRAESVASARYHANGAPAAGPGARRKSRAESIAPPTTPGGRRKSRAASLAPSVAPRRRSQAASSAASPRQSTVFSAPVEYMPPAAIGLPRTPRTPTAAMARQSRIPDAQVPRTPTARTPRTVAPREPRTPSTREPRTPSTREPRTPVAREPRTPMTAREASYSVREPQPRTPASARDPRTPRTPGGHPRVPSARVPRTPTSLEDAVHWSDVPAPFDPAPAPGAGAAARACDDADEGGAASFAALARAFGGVLEGFALLNGDDA</sequence>
<evidence type="ECO:0000256" key="1">
    <source>
        <dbReference type="SAM" id="MobiDB-lite"/>
    </source>
</evidence>
<dbReference type="EMBL" id="JAPEVG010000140">
    <property type="protein sequence ID" value="KAJ8481317.1"/>
    <property type="molecule type" value="Genomic_DNA"/>
</dbReference>
<dbReference type="AlphaFoldDB" id="A0AAD7XBG0"/>
<accession>A0AAD7XBG0</accession>
<evidence type="ECO:0000256" key="2">
    <source>
        <dbReference type="SAM" id="Phobius"/>
    </source>
</evidence>
<gene>
    <name evidence="3" type="ORF">ONZ51_g6091</name>
</gene>
<keyword evidence="2" id="KW-1133">Transmembrane helix</keyword>
<feature type="compositionally biased region" description="Low complexity" evidence="1">
    <location>
        <begin position="429"/>
        <end position="438"/>
    </location>
</feature>
<feature type="region of interest" description="Disordered" evidence="1">
    <location>
        <begin position="192"/>
        <end position="211"/>
    </location>
</feature>
<feature type="compositionally biased region" description="Polar residues" evidence="1">
    <location>
        <begin position="92"/>
        <end position="119"/>
    </location>
</feature>
<proteinExistence type="predicted"/>
<organism evidence="3 4">
    <name type="scientific">Trametes cubensis</name>
    <dbReference type="NCBI Taxonomy" id="1111947"/>
    <lineage>
        <taxon>Eukaryota</taxon>
        <taxon>Fungi</taxon>
        <taxon>Dikarya</taxon>
        <taxon>Basidiomycota</taxon>
        <taxon>Agaricomycotina</taxon>
        <taxon>Agaricomycetes</taxon>
        <taxon>Polyporales</taxon>
        <taxon>Polyporaceae</taxon>
        <taxon>Trametes</taxon>
    </lineage>
</organism>